<dbReference type="GO" id="GO:0022900">
    <property type="term" value="P:electron transport chain"/>
    <property type="evidence" value="ECO:0007669"/>
    <property type="project" value="InterPro"/>
</dbReference>
<dbReference type="InterPro" id="IPR012127">
    <property type="entry name" value="Cyt_c_prime"/>
</dbReference>
<dbReference type="InterPro" id="IPR015984">
    <property type="entry name" value="Cyt_c_prime_subgr"/>
</dbReference>
<dbReference type="InterPro" id="IPR010980">
    <property type="entry name" value="Cyt_c/b562"/>
</dbReference>
<dbReference type="InterPro" id="IPR002321">
    <property type="entry name" value="Cyt_c_II"/>
</dbReference>
<gene>
    <name evidence="9" type="ORF">KUL25_04905</name>
</gene>
<dbReference type="PIRSF" id="PIRSF000027">
    <property type="entry name" value="Cytc_c_prime"/>
    <property type="match status" value="1"/>
</dbReference>
<keyword evidence="5 6" id="KW-0408">Iron</keyword>
<keyword evidence="2 7" id="KW-0349">Heme</keyword>
<dbReference type="RefSeq" id="WP_257891921.1">
    <property type="nucleotide sequence ID" value="NZ_JAIMBW010000001.1"/>
</dbReference>
<feature type="binding site" description="covalent" evidence="7">
    <location>
        <position position="142"/>
    </location>
    <ligand>
        <name>heme c</name>
        <dbReference type="ChEBI" id="CHEBI:61717"/>
    </ligand>
</feature>
<dbReference type="GO" id="GO:0005506">
    <property type="term" value="F:iron ion binding"/>
    <property type="evidence" value="ECO:0007669"/>
    <property type="project" value="InterPro"/>
</dbReference>
<evidence type="ECO:0000256" key="3">
    <source>
        <dbReference type="ARBA" id="ARBA00022723"/>
    </source>
</evidence>
<evidence type="ECO:0000256" key="2">
    <source>
        <dbReference type="ARBA" id="ARBA00022617"/>
    </source>
</evidence>
<dbReference type="GO" id="GO:0009055">
    <property type="term" value="F:electron transfer activity"/>
    <property type="evidence" value="ECO:0007669"/>
    <property type="project" value="InterPro"/>
</dbReference>
<keyword evidence="3 6" id="KW-0479">Metal-binding</keyword>
<name>A0A975TWR8_9RHOB</name>
<organism evidence="9">
    <name type="scientific">Gymnodinialimonas phycosphaerae</name>
    <dbReference type="NCBI Taxonomy" id="2841589"/>
    <lineage>
        <taxon>Bacteria</taxon>
        <taxon>Pseudomonadati</taxon>
        <taxon>Pseudomonadota</taxon>
        <taxon>Alphaproteobacteria</taxon>
        <taxon>Rhodobacterales</taxon>
        <taxon>Paracoccaceae</taxon>
        <taxon>Gymnodinialimonas</taxon>
    </lineage>
</organism>
<evidence type="ECO:0000313" key="10">
    <source>
        <dbReference type="Proteomes" id="UP000693972"/>
    </source>
</evidence>
<dbReference type="GO" id="GO:0020037">
    <property type="term" value="F:heme binding"/>
    <property type="evidence" value="ECO:0007669"/>
    <property type="project" value="InterPro"/>
</dbReference>
<dbReference type="AlphaFoldDB" id="A0A975TWR8"/>
<dbReference type="PROSITE" id="PS51009">
    <property type="entry name" value="CYTCII"/>
    <property type="match status" value="1"/>
</dbReference>
<protein>
    <submittedName>
        <fullName evidence="9">Cytochrome c</fullName>
    </submittedName>
</protein>
<dbReference type="Proteomes" id="UP000693972">
    <property type="component" value="Unassembled WGS sequence"/>
</dbReference>
<evidence type="ECO:0000313" key="9">
    <source>
        <dbReference type="EMBL" id="QXL88860.1"/>
    </source>
</evidence>
<evidence type="ECO:0000256" key="1">
    <source>
        <dbReference type="ARBA" id="ARBA00022448"/>
    </source>
</evidence>
<dbReference type="GO" id="GO:0042597">
    <property type="term" value="C:periplasmic space"/>
    <property type="evidence" value="ECO:0007669"/>
    <property type="project" value="InterPro"/>
</dbReference>
<evidence type="ECO:0000256" key="5">
    <source>
        <dbReference type="ARBA" id="ARBA00023004"/>
    </source>
</evidence>
<dbReference type="Pfam" id="PF01322">
    <property type="entry name" value="Cytochrom_C_2"/>
    <property type="match status" value="1"/>
</dbReference>
<dbReference type="EMBL" id="JAIMBW010000001">
    <property type="protein sequence ID" value="MBY4892099.1"/>
    <property type="molecule type" value="Genomic_DNA"/>
</dbReference>
<dbReference type="PRINTS" id="PR00608">
    <property type="entry name" value="CYTCHROMECII"/>
</dbReference>
<comment type="PTM">
    <text evidence="7">Binds 1 heme group per subunit.</text>
</comment>
<evidence type="ECO:0000256" key="8">
    <source>
        <dbReference type="SAM" id="SignalP"/>
    </source>
</evidence>
<dbReference type="Gene3D" id="1.20.120.10">
    <property type="entry name" value="Cytochrome c/b562"/>
    <property type="match status" value="1"/>
</dbReference>
<dbReference type="EMBL" id="CP078073">
    <property type="protein sequence ID" value="QXL88860.1"/>
    <property type="molecule type" value="Genomic_DNA"/>
</dbReference>
<feature type="chain" id="PRO_5037179663" evidence="8">
    <location>
        <begin position="24"/>
        <end position="153"/>
    </location>
</feature>
<keyword evidence="8" id="KW-0732">Signal</keyword>
<keyword evidence="4" id="KW-0249">Electron transport</keyword>
<dbReference type="SUPFAM" id="SSF47175">
    <property type="entry name" value="Cytochromes"/>
    <property type="match status" value="1"/>
</dbReference>
<evidence type="ECO:0000256" key="4">
    <source>
        <dbReference type="ARBA" id="ARBA00022982"/>
    </source>
</evidence>
<keyword evidence="1" id="KW-0813">Transport</keyword>
<proteinExistence type="predicted"/>
<feature type="signal peptide" evidence="8">
    <location>
        <begin position="1"/>
        <end position="23"/>
    </location>
</feature>
<accession>A0A975TWR8</accession>
<feature type="binding site" description="covalent" evidence="7">
    <location>
        <position position="145"/>
    </location>
    <ligand>
        <name>heme c</name>
        <dbReference type="ChEBI" id="CHEBI:61717"/>
    </ligand>
</feature>
<sequence length="153" mass="15845">MTTLKTFLAATLAVSTLAVAAQAQDSNPAVNARQGQFQIMALNIGVLGQMARGNTEYDAEAAQAAANNLLTMSQIDQRFHWVPGTDTDNIEGTRALPAIWAEGSQVIEIWGQFGDAAGGLAAVAGDGLEAMQAALGPVGAACGACHDDYRQPQ</sequence>
<keyword evidence="10" id="KW-1185">Reference proteome</keyword>
<feature type="binding site" description="axial binding residue" evidence="6">
    <location>
        <position position="146"/>
    </location>
    <ligand>
        <name>heme c</name>
        <dbReference type="ChEBI" id="CHEBI:61717"/>
    </ligand>
    <ligandPart>
        <name>Fe</name>
        <dbReference type="ChEBI" id="CHEBI:18248"/>
    </ligandPart>
</feature>
<reference evidence="9 10" key="1">
    <citation type="submission" date="2021-07" db="EMBL/GenBank/DDBJ databases">
        <title>Karlodiniumbacter phycospheric gen. nov., sp. nov., a phycosphere bacterium isolated from karlodinium veneficum.</title>
        <authorList>
            <person name="Peng Y."/>
            <person name="Jiang L."/>
            <person name="Lee J."/>
        </authorList>
    </citation>
    <scope>NUCLEOTIDE SEQUENCE</scope>
    <source>
        <strain evidence="9 10">N5</strain>
    </source>
</reference>
<evidence type="ECO:0000256" key="7">
    <source>
        <dbReference type="PIRSR" id="PIRSR000027-2"/>
    </source>
</evidence>
<evidence type="ECO:0000256" key="6">
    <source>
        <dbReference type="PIRSR" id="PIRSR000027-1"/>
    </source>
</evidence>